<keyword evidence="7" id="KW-0119">Carbohydrate metabolism</keyword>
<keyword evidence="5" id="KW-0378">Hydrolase</keyword>
<dbReference type="GO" id="GO:0009251">
    <property type="term" value="P:glucan catabolic process"/>
    <property type="evidence" value="ECO:0007669"/>
    <property type="project" value="TreeGrafter"/>
</dbReference>
<protein>
    <recommendedName>
        <fullName evidence="3">beta-glucosidase</fullName>
        <ecNumber evidence="3">3.2.1.21</ecNumber>
    </recommendedName>
</protein>
<keyword evidence="13" id="KW-1185">Reference proteome</keyword>
<dbReference type="InterPro" id="IPR051915">
    <property type="entry name" value="Cellulose_Degrad_GH3"/>
</dbReference>
<proteinExistence type="inferred from homology"/>
<dbReference type="Proteomes" id="UP001358417">
    <property type="component" value="Unassembled WGS sequence"/>
</dbReference>
<evidence type="ECO:0000256" key="3">
    <source>
        <dbReference type="ARBA" id="ARBA00012744"/>
    </source>
</evidence>
<evidence type="ECO:0000256" key="5">
    <source>
        <dbReference type="ARBA" id="ARBA00022801"/>
    </source>
</evidence>
<keyword evidence="9" id="KW-0624">Polysaccharide degradation</keyword>
<keyword evidence="4" id="KW-0732">Signal</keyword>
<evidence type="ECO:0000256" key="9">
    <source>
        <dbReference type="ARBA" id="ARBA00023326"/>
    </source>
</evidence>
<reference evidence="12 13" key="1">
    <citation type="submission" date="2023-08" db="EMBL/GenBank/DDBJ databases">
        <title>Black Yeasts Isolated from many extreme environments.</title>
        <authorList>
            <person name="Coleine C."/>
            <person name="Stajich J.E."/>
            <person name="Selbmann L."/>
        </authorList>
    </citation>
    <scope>NUCLEOTIDE SEQUENCE [LARGE SCALE GENOMIC DNA]</scope>
    <source>
        <strain evidence="12 13">CCFEE 5792</strain>
    </source>
</reference>
<dbReference type="Pfam" id="PF01915">
    <property type="entry name" value="Glyco_hydro_3_C"/>
    <property type="match status" value="1"/>
</dbReference>
<dbReference type="Gene3D" id="3.20.20.300">
    <property type="entry name" value="Glycoside hydrolase, family 3, N-terminal domain"/>
    <property type="match status" value="1"/>
</dbReference>
<sequence>MEKKNNQAVPYRDARRTINERVSDLISRMTLAEKAGQLFHNMISVGPEGGLAPATPAFGLLATTVLLEEKLMSHFNLIGPIRDPKLVAKWHNLLQQHVLDNTRLGIPVSLSSDPRNHFVQNVGTAFNAGCLSQWPEPLGLAALRNPALVQRFAECARQEYLALGLRVALHPQVDLATEYRRARITATFGEDADLAGDYVEAYIRGFQGLNKHIDHQSVATMVKHFPGGGPQMNGEDPHFDYGREQVYPGNNFEYHLQPFKRAIAAGASQIMPYYGMPVGTQYEEVGFAFNKQIITGILRKELGFNGVICSDWGLVSDATILGQSMPARAWGCESLSEIERVTKILDAGCDQFGGETRPELVVQAVETGAVSEARLDESVSRLLREKFALGLFDNPFVDVDTAGDVVGRADFVHEGEIAQRKSMTLLTNKSNTLPLSQSDSQDKKIYAEGLKPGAAQKRGLNLVEKPEEADLAILRLRCPYEPRPGGFEAHFHAGSLEYPRDELQRLEGIFKTVPIVVVDVYLDRPGVLTQLAANASALIANYGSSEYACLDVLFGDTQPEGKLPFDLPRSMEAVRNSREDVPFDTENPLFKFGHGLTYNTA</sequence>
<gene>
    <name evidence="12" type="ORF">LTR84_009182</name>
</gene>
<evidence type="ECO:0000256" key="4">
    <source>
        <dbReference type="ARBA" id="ARBA00022729"/>
    </source>
</evidence>
<evidence type="ECO:0000256" key="1">
    <source>
        <dbReference type="ARBA" id="ARBA00000448"/>
    </source>
</evidence>
<evidence type="ECO:0000256" key="7">
    <source>
        <dbReference type="ARBA" id="ARBA00023277"/>
    </source>
</evidence>
<comment type="caution">
    <text evidence="12">The sequence shown here is derived from an EMBL/GenBank/DDBJ whole genome shotgun (WGS) entry which is preliminary data.</text>
</comment>
<evidence type="ECO:0000313" key="12">
    <source>
        <dbReference type="EMBL" id="KAK5045564.1"/>
    </source>
</evidence>
<dbReference type="SUPFAM" id="SSF52279">
    <property type="entry name" value="Beta-D-glucan exohydrolase, C-terminal domain"/>
    <property type="match status" value="1"/>
</dbReference>
<keyword evidence="6" id="KW-0325">Glycoprotein</keyword>
<accession>A0AAV9MVB7</accession>
<dbReference type="InterPro" id="IPR017853">
    <property type="entry name" value="GH"/>
</dbReference>
<dbReference type="InterPro" id="IPR036881">
    <property type="entry name" value="Glyco_hydro_3_C_sf"/>
</dbReference>
<name>A0AAV9MVB7_9EURO</name>
<dbReference type="Pfam" id="PF00933">
    <property type="entry name" value="Glyco_hydro_3"/>
    <property type="match status" value="1"/>
</dbReference>
<keyword evidence="8" id="KW-0326">Glycosidase</keyword>
<comment type="catalytic activity">
    <reaction evidence="1">
        <text>Hydrolysis of terminal, non-reducing beta-D-glucosyl residues with release of beta-D-glucose.</text>
        <dbReference type="EC" id="3.2.1.21"/>
    </reaction>
</comment>
<comment type="similarity">
    <text evidence="2">Belongs to the glycosyl hydrolase 3 family.</text>
</comment>
<dbReference type="InterPro" id="IPR001764">
    <property type="entry name" value="Glyco_hydro_3_N"/>
</dbReference>
<dbReference type="PANTHER" id="PTHR30620">
    <property type="entry name" value="PERIPLASMIC BETA-GLUCOSIDASE-RELATED"/>
    <property type="match status" value="1"/>
</dbReference>
<dbReference type="RefSeq" id="XP_064701188.1">
    <property type="nucleotide sequence ID" value="XM_064852724.1"/>
</dbReference>
<dbReference type="PANTHER" id="PTHR30620:SF16">
    <property type="entry name" value="LYSOSOMAL BETA GLUCOSIDASE"/>
    <property type="match status" value="1"/>
</dbReference>
<evidence type="ECO:0000313" key="13">
    <source>
        <dbReference type="Proteomes" id="UP001358417"/>
    </source>
</evidence>
<organism evidence="12 13">
    <name type="scientific">Exophiala bonariae</name>
    <dbReference type="NCBI Taxonomy" id="1690606"/>
    <lineage>
        <taxon>Eukaryota</taxon>
        <taxon>Fungi</taxon>
        <taxon>Dikarya</taxon>
        <taxon>Ascomycota</taxon>
        <taxon>Pezizomycotina</taxon>
        <taxon>Eurotiomycetes</taxon>
        <taxon>Chaetothyriomycetidae</taxon>
        <taxon>Chaetothyriales</taxon>
        <taxon>Herpotrichiellaceae</taxon>
        <taxon>Exophiala</taxon>
    </lineage>
</organism>
<evidence type="ECO:0000259" key="11">
    <source>
        <dbReference type="Pfam" id="PF01915"/>
    </source>
</evidence>
<dbReference type="AlphaFoldDB" id="A0AAV9MVB7"/>
<evidence type="ECO:0000259" key="10">
    <source>
        <dbReference type="Pfam" id="PF00933"/>
    </source>
</evidence>
<dbReference type="SUPFAM" id="SSF51445">
    <property type="entry name" value="(Trans)glycosidases"/>
    <property type="match status" value="1"/>
</dbReference>
<feature type="domain" description="Glycoside hydrolase family 3 C-terminal" evidence="11">
    <location>
        <begin position="492"/>
        <end position="598"/>
    </location>
</feature>
<dbReference type="EMBL" id="JAVRRD010000036">
    <property type="protein sequence ID" value="KAK5045564.1"/>
    <property type="molecule type" value="Genomic_DNA"/>
</dbReference>
<dbReference type="PRINTS" id="PR00133">
    <property type="entry name" value="GLHYDRLASE3"/>
</dbReference>
<evidence type="ECO:0000256" key="2">
    <source>
        <dbReference type="ARBA" id="ARBA00005336"/>
    </source>
</evidence>
<dbReference type="EC" id="3.2.1.21" evidence="3"/>
<dbReference type="InterPro" id="IPR036962">
    <property type="entry name" value="Glyco_hydro_3_N_sf"/>
</dbReference>
<dbReference type="InterPro" id="IPR002772">
    <property type="entry name" value="Glyco_hydro_3_C"/>
</dbReference>
<evidence type="ECO:0000256" key="6">
    <source>
        <dbReference type="ARBA" id="ARBA00023180"/>
    </source>
</evidence>
<dbReference type="Gene3D" id="3.40.50.1700">
    <property type="entry name" value="Glycoside hydrolase family 3 C-terminal domain"/>
    <property type="match status" value="1"/>
</dbReference>
<dbReference type="GO" id="GO:0008422">
    <property type="term" value="F:beta-glucosidase activity"/>
    <property type="evidence" value="ECO:0007669"/>
    <property type="project" value="UniProtKB-EC"/>
</dbReference>
<feature type="domain" description="Glycoside hydrolase family 3 N-terminal" evidence="10">
    <location>
        <begin position="94"/>
        <end position="384"/>
    </location>
</feature>
<dbReference type="GeneID" id="89977343"/>
<evidence type="ECO:0000256" key="8">
    <source>
        <dbReference type="ARBA" id="ARBA00023295"/>
    </source>
</evidence>